<protein>
    <submittedName>
        <fullName evidence="2">Uncharacterized protein</fullName>
    </submittedName>
</protein>
<accession>A0AAV9D3P7</accession>
<feature type="compositionally biased region" description="Basic residues" evidence="1">
    <location>
        <begin position="1"/>
        <end position="14"/>
    </location>
</feature>
<evidence type="ECO:0000313" key="3">
    <source>
        <dbReference type="Proteomes" id="UP001180020"/>
    </source>
</evidence>
<reference evidence="2" key="1">
    <citation type="journal article" date="2023" name="Nat. Commun.">
        <title>Diploid and tetraploid genomes of Acorus and the evolution of monocots.</title>
        <authorList>
            <person name="Ma L."/>
            <person name="Liu K.W."/>
            <person name="Li Z."/>
            <person name="Hsiao Y.Y."/>
            <person name="Qi Y."/>
            <person name="Fu T."/>
            <person name="Tang G.D."/>
            <person name="Zhang D."/>
            <person name="Sun W.H."/>
            <person name="Liu D.K."/>
            <person name="Li Y."/>
            <person name="Chen G.Z."/>
            <person name="Liu X.D."/>
            <person name="Liao X.Y."/>
            <person name="Jiang Y.T."/>
            <person name="Yu X."/>
            <person name="Hao Y."/>
            <person name="Huang J."/>
            <person name="Zhao X.W."/>
            <person name="Ke S."/>
            <person name="Chen Y.Y."/>
            <person name="Wu W.L."/>
            <person name="Hsu J.L."/>
            <person name="Lin Y.F."/>
            <person name="Huang M.D."/>
            <person name="Li C.Y."/>
            <person name="Huang L."/>
            <person name="Wang Z.W."/>
            <person name="Zhao X."/>
            <person name="Zhong W.Y."/>
            <person name="Peng D.H."/>
            <person name="Ahmad S."/>
            <person name="Lan S."/>
            <person name="Zhang J.S."/>
            <person name="Tsai W.C."/>
            <person name="Van de Peer Y."/>
            <person name="Liu Z.J."/>
        </authorList>
    </citation>
    <scope>NUCLEOTIDE SEQUENCE</scope>
    <source>
        <strain evidence="2">CP</strain>
    </source>
</reference>
<sequence>MSMIKGRRRWRRRSGSGIWRSRGAGEDRIGSQALSVPQHSKSSEQSRDDGLAIDIKLLKHVISKELQKISELAMIADIIELEKARQWKKAVEEERYQDWLLFVTMRMQDWNEEVFNWGIRNRRLLRVVINIYHSSNGAGFEPPASNGVMVESSTTSVVPADRWCWLVARVSKQKGEKMVEGYVIKCFTFK</sequence>
<organism evidence="2 3">
    <name type="scientific">Acorus calamus</name>
    <name type="common">Sweet flag</name>
    <dbReference type="NCBI Taxonomy" id="4465"/>
    <lineage>
        <taxon>Eukaryota</taxon>
        <taxon>Viridiplantae</taxon>
        <taxon>Streptophyta</taxon>
        <taxon>Embryophyta</taxon>
        <taxon>Tracheophyta</taxon>
        <taxon>Spermatophyta</taxon>
        <taxon>Magnoliopsida</taxon>
        <taxon>Liliopsida</taxon>
        <taxon>Acoraceae</taxon>
        <taxon>Acorus</taxon>
    </lineage>
</organism>
<name>A0AAV9D3P7_ACOCL</name>
<keyword evidence="3" id="KW-1185">Reference proteome</keyword>
<reference evidence="2" key="2">
    <citation type="submission" date="2023-06" db="EMBL/GenBank/DDBJ databases">
        <authorList>
            <person name="Ma L."/>
            <person name="Liu K.-W."/>
            <person name="Li Z."/>
            <person name="Hsiao Y.-Y."/>
            <person name="Qi Y."/>
            <person name="Fu T."/>
            <person name="Tang G."/>
            <person name="Zhang D."/>
            <person name="Sun W.-H."/>
            <person name="Liu D.-K."/>
            <person name="Li Y."/>
            <person name="Chen G.-Z."/>
            <person name="Liu X.-D."/>
            <person name="Liao X.-Y."/>
            <person name="Jiang Y.-T."/>
            <person name="Yu X."/>
            <person name="Hao Y."/>
            <person name="Huang J."/>
            <person name="Zhao X.-W."/>
            <person name="Ke S."/>
            <person name="Chen Y.-Y."/>
            <person name="Wu W.-L."/>
            <person name="Hsu J.-L."/>
            <person name="Lin Y.-F."/>
            <person name="Huang M.-D."/>
            <person name="Li C.-Y."/>
            <person name="Huang L."/>
            <person name="Wang Z.-W."/>
            <person name="Zhao X."/>
            <person name="Zhong W.-Y."/>
            <person name="Peng D.-H."/>
            <person name="Ahmad S."/>
            <person name="Lan S."/>
            <person name="Zhang J.-S."/>
            <person name="Tsai W.-C."/>
            <person name="Van De Peer Y."/>
            <person name="Liu Z.-J."/>
        </authorList>
    </citation>
    <scope>NUCLEOTIDE SEQUENCE</scope>
    <source>
        <strain evidence="2">CP</strain>
        <tissue evidence="2">Leaves</tissue>
    </source>
</reference>
<evidence type="ECO:0000313" key="2">
    <source>
        <dbReference type="EMBL" id="KAK1294847.1"/>
    </source>
</evidence>
<feature type="region of interest" description="Disordered" evidence="1">
    <location>
        <begin position="1"/>
        <end position="47"/>
    </location>
</feature>
<dbReference type="AlphaFoldDB" id="A0AAV9D3P7"/>
<evidence type="ECO:0000256" key="1">
    <source>
        <dbReference type="SAM" id="MobiDB-lite"/>
    </source>
</evidence>
<proteinExistence type="predicted"/>
<comment type="caution">
    <text evidence="2">The sequence shown here is derived from an EMBL/GenBank/DDBJ whole genome shotgun (WGS) entry which is preliminary data.</text>
</comment>
<gene>
    <name evidence="2" type="ORF">QJS10_CPA16g01415</name>
</gene>
<dbReference type="EMBL" id="JAUJYO010000016">
    <property type="protein sequence ID" value="KAK1294847.1"/>
    <property type="molecule type" value="Genomic_DNA"/>
</dbReference>
<dbReference type="Proteomes" id="UP001180020">
    <property type="component" value="Unassembled WGS sequence"/>
</dbReference>